<accession>A0A8S5UH75</accession>
<evidence type="ECO:0000313" key="1">
    <source>
        <dbReference type="EMBL" id="DAF93726.1"/>
    </source>
</evidence>
<dbReference type="EMBL" id="BK016086">
    <property type="protein sequence ID" value="DAF93726.1"/>
    <property type="molecule type" value="Genomic_DNA"/>
</dbReference>
<reference evidence="1" key="1">
    <citation type="journal article" date="2021" name="Proc. Natl. Acad. Sci. U.S.A.">
        <title>A Catalog of Tens of Thousands of Viruses from Human Metagenomes Reveals Hidden Associations with Chronic Diseases.</title>
        <authorList>
            <person name="Tisza M.J."/>
            <person name="Buck C.B."/>
        </authorList>
    </citation>
    <scope>NUCLEOTIDE SEQUENCE</scope>
    <source>
        <strain evidence="1">Ctshb19</strain>
    </source>
</reference>
<organism evidence="1">
    <name type="scientific">Myoviridae sp. ctshb19</name>
    <dbReference type="NCBI Taxonomy" id="2825194"/>
    <lineage>
        <taxon>Viruses</taxon>
        <taxon>Duplodnaviria</taxon>
        <taxon>Heunggongvirae</taxon>
        <taxon>Uroviricota</taxon>
        <taxon>Caudoviricetes</taxon>
    </lineage>
</organism>
<protein>
    <submittedName>
        <fullName evidence="1">Uncharacterized protein</fullName>
    </submittedName>
</protein>
<name>A0A8S5UH75_9CAUD</name>
<sequence>MEVWLALAAEDLSARISDGVRQVLKRSYTSLFANVFVQVYDIPDRHKSEIKQVKEMDADYTPVLVSVEDQKHKRVTFVFAVPVVGNVMHVPYPPLGYVIFDNKVQEFSLEARVIKVRGIDYAIAATVARRAPNFIEFGK</sequence>
<proteinExistence type="predicted"/>